<gene>
    <name evidence="2" type="ORF">C5613_18475</name>
</gene>
<evidence type="ECO:0000313" key="2">
    <source>
        <dbReference type="EMBL" id="PQP23531.1"/>
    </source>
</evidence>
<dbReference type="Proteomes" id="UP000239290">
    <property type="component" value="Unassembled WGS sequence"/>
</dbReference>
<name>A0A2S8J8Y8_RHOOP</name>
<organism evidence="2 3">
    <name type="scientific">Rhodococcus opacus</name>
    <name type="common">Nocardia opaca</name>
    <dbReference type="NCBI Taxonomy" id="37919"/>
    <lineage>
        <taxon>Bacteria</taxon>
        <taxon>Bacillati</taxon>
        <taxon>Actinomycetota</taxon>
        <taxon>Actinomycetes</taxon>
        <taxon>Mycobacteriales</taxon>
        <taxon>Nocardiaceae</taxon>
        <taxon>Rhodococcus</taxon>
    </lineage>
</organism>
<evidence type="ECO:0000256" key="1">
    <source>
        <dbReference type="SAM" id="MobiDB-lite"/>
    </source>
</evidence>
<dbReference type="RefSeq" id="WP_105416435.1">
    <property type="nucleotide sequence ID" value="NZ_PUIO01000020.1"/>
</dbReference>
<protein>
    <submittedName>
        <fullName evidence="2">Uncharacterized protein</fullName>
    </submittedName>
</protein>
<proteinExistence type="predicted"/>
<dbReference type="EMBL" id="PUIO01000020">
    <property type="protein sequence ID" value="PQP23531.1"/>
    <property type="molecule type" value="Genomic_DNA"/>
</dbReference>
<comment type="caution">
    <text evidence="2">The sequence shown here is derived from an EMBL/GenBank/DDBJ whole genome shotgun (WGS) entry which is preliminary data.</text>
</comment>
<dbReference type="AlphaFoldDB" id="A0A2S8J8Y8"/>
<feature type="region of interest" description="Disordered" evidence="1">
    <location>
        <begin position="132"/>
        <end position="158"/>
    </location>
</feature>
<accession>A0A2S8J8Y8</accession>
<evidence type="ECO:0000313" key="3">
    <source>
        <dbReference type="Proteomes" id="UP000239290"/>
    </source>
</evidence>
<reference evidence="3" key="1">
    <citation type="submission" date="2018-02" db="EMBL/GenBank/DDBJ databases">
        <title>Draft genome sequencing of Rhodococcus opacus KU647198.</title>
        <authorList>
            <person name="Zheng B.-X."/>
        </authorList>
    </citation>
    <scope>NUCLEOTIDE SEQUENCE [LARGE SCALE GENOMIC DNA]</scope>
    <source>
        <strain evidence="3">04-OD7</strain>
    </source>
</reference>
<sequence length="158" mass="16790">MARITLLSTSDADLLSALSSDAEYALGNLSRLDVDIDLPCLLEGAKFAIVRLLDSVPSSNNCLGAVLSHGSPVVVLGSGEMLDMQRMSHSTVPIDIAAKAHTYLTQGGPANLAQLHVFLSDAVLRVEQTREPLPTQPDHDGHFFAATDEGLPSEEILT</sequence>